<comment type="caution">
    <text evidence="2">The sequence shown here is derived from an EMBL/GenBank/DDBJ whole genome shotgun (WGS) entry which is preliminary data.</text>
</comment>
<feature type="domain" description="Xylose isomerase-like TIM barrel" evidence="1">
    <location>
        <begin position="23"/>
        <end position="268"/>
    </location>
</feature>
<dbReference type="InterPro" id="IPR036237">
    <property type="entry name" value="Xyl_isomerase-like_sf"/>
</dbReference>
<keyword evidence="2" id="KW-0413">Isomerase</keyword>
<dbReference type="Proteomes" id="UP000704341">
    <property type="component" value="Unassembled WGS sequence"/>
</dbReference>
<evidence type="ECO:0000313" key="3">
    <source>
        <dbReference type="Proteomes" id="UP000704341"/>
    </source>
</evidence>
<evidence type="ECO:0000259" key="1">
    <source>
        <dbReference type="Pfam" id="PF01261"/>
    </source>
</evidence>
<dbReference type="SUPFAM" id="SSF51658">
    <property type="entry name" value="Xylose isomerase-like"/>
    <property type="match status" value="1"/>
</dbReference>
<reference evidence="2 3" key="1">
    <citation type="submission" date="2018-07" db="EMBL/GenBank/DDBJ databases">
        <title>Phylogenomic Insights into understanding Host Adaptation of Lactobacillus reuteri by a novel species, Lactobacillus spp. M31.</title>
        <authorList>
            <person name="Sharma S."/>
            <person name="Patil P."/>
            <person name="Korpole S."/>
            <person name="Patil P.B."/>
        </authorList>
    </citation>
    <scope>NUCLEOTIDE SEQUENCE [LARGE SCALE GENOMIC DNA]</scope>
    <source>
        <strain evidence="2 3">M31</strain>
    </source>
</reference>
<dbReference type="GO" id="GO:0016853">
    <property type="term" value="F:isomerase activity"/>
    <property type="evidence" value="ECO:0007669"/>
    <property type="project" value="UniProtKB-KW"/>
</dbReference>
<dbReference type="InterPro" id="IPR050312">
    <property type="entry name" value="IolE/XylAMocC-like"/>
</dbReference>
<dbReference type="PANTHER" id="PTHR12110">
    <property type="entry name" value="HYDROXYPYRUVATE ISOMERASE"/>
    <property type="match status" value="1"/>
</dbReference>
<dbReference type="Pfam" id="PF01261">
    <property type="entry name" value="AP_endonuc_2"/>
    <property type="match status" value="1"/>
</dbReference>
<organism evidence="2 3">
    <name type="scientific">Limosilactobacillus walteri</name>
    <dbReference type="NCBI Taxonomy" id="2268022"/>
    <lineage>
        <taxon>Bacteria</taxon>
        <taxon>Bacillati</taxon>
        <taxon>Bacillota</taxon>
        <taxon>Bacilli</taxon>
        <taxon>Lactobacillales</taxon>
        <taxon>Lactobacillaceae</taxon>
        <taxon>Limosilactobacillus</taxon>
    </lineage>
</organism>
<proteinExistence type="predicted"/>
<dbReference type="RefSeq" id="WP_191668130.1">
    <property type="nucleotide sequence ID" value="NZ_QORN01000021.1"/>
</dbReference>
<keyword evidence="3" id="KW-1185">Reference proteome</keyword>
<sequence length="286" mass="32233">MSINIGIRAHDVSKHTFKHLFSITANYGFTNVQFAPFKFLPKELITDSSQYSPGLLNIIDQKFKEVGVNISVLGNYVNMIDYDRTVREKNLQSYQNSLIAEKFLHAAVVGSETGSVLSPNGYTPQNFTDSALLRVIDSVKQITSDAEKLGALFAIEPGINHPLYDNYAVRRVLDAVHSPNLFVIFDLANLISRDNYKDQSTILNEAARLYGPRICTFHLKDIDFINGKKVTVPFGSGLIDVERYIHFINQLKPYTFATFEATKEDQLDSALTAFRQAEKKEKTIII</sequence>
<dbReference type="Gene3D" id="3.20.20.150">
    <property type="entry name" value="Divalent-metal-dependent TIM barrel enzymes"/>
    <property type="match status" value="1"/>
</dbReference>
<dbReference type="EMBL" id="QORN01000021">
    <property type="protein sequence ID" value="MBD5806732.1"/>
    <property type="molecule type" value="Genomic_DNA"/>
</dbReference>
<accession>A0ABR8P7Q8</accession>
<gene>
    <name evidence="2" type="ORF">DTK66_06345</name>
</gene>
<evidence type="ECO:0000313" key="2">
    <source>
        <dbReference type="EMBL" id="MBD5806732.1"/>
    </source>
</evidence>
<protein>
    <submittedName>
        <fullName evidence="2">Sugar phosphate isomerase/epimerase</fullName>
    </submittedName>
</protein>
<name>A0ABR8P7Q8_9LACO</name>
<dbReference type="InterPro" id="IPR013022">
    <property type="entry name" value="Xyl_isomerase-like_TIM-brl"/>
</dbReference>